<dbReference type="EMBL" id="KT825140">
    <property type="protein sequence ID" value="AMR97523.1"/>
    <property type="molecule type" value="Genomic_DNA"/>
</dbReference>
<organism evidence="21">
    <name type="scientific">Iberobaenia minuta</name>
    <dbReference type="NCBI Taxonomy" id="1857294"/>
    <lineage>
        <taxon>Eukaryota</taxon>
        <taxon>Metazoa</taxon>
        <taxon>Ecdysozoa</taxon>
        <taxon>Arthropoda</taxon>
        <taxon>Hexapoda</taxon>
        <taxon>Insecta</taxon>
        <taxon>Pterygota</taxon>
        <taxon>Neoptera</taxon>
        <taxon>Endopterygota</taxon>
        <taxon>Coleoptera</taxon>
        <taxon>Polyphaga</taxon>
        <taxon>Elateriformia</taxon>
        <taxon>Elateroidea</taxon>
        <taxon>Iberobaeniidae</taxon>
        <taxon>Iberobaenia</taxon>
    </lineage>
</organism>
<dbReference type="PANTHER" id="PTHR42829:SF2">
    <property type="entry name" value="NADH-UBIQUINONE OXIDOREDUCTASE CHAIN 5"/>
    <property type="match status" value="1"/>
</dbReference>
<sequence>MFLIFNLIFIIDYELMSLDSLIISFPMLFDWISLMFMSFVFFISSMVFFYSSGYMKGDLNMNRFLLLVFLFIVSMALLIISPNMISILLGWDGLGLVSYCLVIYYQNVKSFNSGMITALSNRVGDVALLISIAWMVNYGSWNFIYYLDFFKFDYSMVFISWFIVLAGFTKSAQVPFSSWLPSAMSAPTPVSSLVHSSTLVTGGVYLFIRFSDLFSSFLLSFMLFFSVFSMFMAGIGASFEYDLKKIIAFSTLSQLGMMISILTLGDINLSIFHLLIHALFKSLLFLCAGYFIHNLNGCQDIRLMGGLISFMPLICCFFCISSISLCGFPFFSGFYSKDLILEGLSLNYFNFFIYFIFYLSMGLTIAYSFRLVYFVLLKDFSFNNFFFFHDNFMMLVGMMGLFIVCIFGGSILSWLIFPTSYFICLPFIMKVMIFIFICFGLVFGSVMSKTYFGLIKIFLGLDCFYFSLFNLSNISILGVDFFLNKGEEFYKLIDQGWLEHYGSQGIYFYMNNFSNNLFVLFNNSIKIFLFLFVIMFIFFCLFFFYSLY</sequence>
<feature type="transmembrane region" description="Helical" evidence="17">
    <location>
        <begin position="214"/>
        <end position="239"/>
    </location>
</feature>
<evidence type="ECO:0000256" key="9">
    <source>
        <dbReference type="ARBA" id="ARBA00022967"/>
    </source>
</evidence>
<dbReference type="GO" id="GO:0003954">
    <property type="term" value="F:NADH dehydrogenase activity"/>
    <property type="evidence" value="ECO:0007669"/>
    <property type="project" value="TreeGrafter"/>
</dbReference>
<evidence type="ECO:0000256" key="4">
    <source>
        <dbReference type="ARBA" id="ARBA00021096"/>
    </source>
</evidence>
<feature type="transmembrane region" description="Helical" evidence="17">
    <location>
        <begin position="31"/>
        <end position="52"/>
    </location>
</feature>
<evidence type="ECO:0000259" key="19">
    <source>
        <dbReference type="Pfam" id="PF00662"/>
    </source>
</evidence>
<evidence type="ECO:0000256" key="10">
    <source>
        <dbReference type="ARBA" id="ARBA00022982"/>
    </source>
</evidence>
<feature type="transmembrane region" description="Helical" evidence="17">
    <location>
        <begin position="64"/>
        <end position="81"/>
    </location>
</feature>
<evidence type="ECO:0000256" key="1">
    <source>
        <dbReference type="ARBA" id="ARBA00003257"/>
    </source>
</evidence>
<accession>A0A3G1DH71</accession>
<feature type="transmembrane region" description="Helical" evidence="17">
    <location>
        <begin position="458"/>
        <end position="483"/>
    </location>
</feature>
<geneLocation type="mitochondrion" evidence="21"/>
<evidence type="ECO:0000256" key="5">
    <source>
        <dbReference type="ARBA" id="ARBA00022448"/>
    </source>
</evidence>
<proteinExistence type="inferred from homology"/>
<feature type="transmembrane region" description="Helical" evidence="17">
    <location>
        <begin position="527"/>
        <end position="547"/>
    </location>
</feature>
<feature type="domain" description="NADH dehydrogenase subunit 5 C-terminal" evidence="20">
    <location>
        <begin position="367"/>
        <end position="542"/>
    </location>
</feature>
<evidence type="ECO:0000256" key="3">
    <source>
        <dbReference type="ARBA" id="ARBA00012944"/>
    </source>
</evidence>
<keyword evidence="15 17" id="KW-0472">Membrane</keyword>
<dbReference type="PANTHER" id="PTHR42829">
    <property type="entry name" value="NADH-UBIQUINONE OXIDOREDUCTASE CHAIN 5"/>
    <property type="match status" value="1"/>
</dbReference>
<dbReference type="GO" id="GO:0015990">
    <property type="term" value="P:electron transport coupled proton transport"/>
    <property type="evidence" value="ECO:0007669"/>
    <property type="project" value="TreeGrafter"/>
</dbReference>
<keyword evidence="11 17" id="KW-1133">Transmembrane helix</keyword>
<evidence type="ECO:0000256" key="12">
    <source>
        <dbReference type="ARBA" id="ARBA00023027"/>
    </source>
</evidence>
<evidence type="ECO:0000256" key="16">
    <source>
        <dbReference type="ARBA" id="ARBA00049551"/>
    </source>
</evidence>
<dbReference type="Pfam" id="PF00662">
    <property type="entry name" value="Proton_antipo_N"/>
    <property type="match status" value="1"/>
</dbReference>
<reference evidence="21" key="1">
    <citation type="journal article" date="2016" name="Mitochondrial DNA A DNA Mapp Seq Anal">
        <title>The mitochondrial genome of Iberobaenia (Coleoptera: Iberobaeniidae): first rearrangement of protein-coding genes in the beetles.</title>
        <authorList>
            <person name="Andujar C."/>
            <person name="Arribas P."/>
            <person name="Linard B."/>
            <person name="Kundrata R."/>
            <person name="Bocak L."/>
            <person name="Vogler A.P."/>
        </authorList>
    </citation>
    <scope>NUCLEOTIDE SEQUENCE</scope>
</reference>
<dbReference type="PRINTS" id="PR01434">
    <property type="entry name" value="NADHDHGNASE5"/>
</dbReference>
<protein>
    <recommendedName>
        <fullName evidence="4 17">NADH-ubiquinone oxidoreductase chain 5</fullName>
        <ecNumber evidence="3 17">7.1.1.2</ecNumber>
    </recommendedName>
</protein>
<dbReference type="EC" id="7.1.1.2" evidence="3 17"/>
<evidence type="ECO:0000256" key="2">
    <source>
        <dbReference type="ARBA" id="ARBA00004448"/>
    </source>
</evidence>
<evidence type="ECO:0000256" key="7">
    <source>
        <dbReference type="ARBA" id="ARBA00022692"/>
    </source>
</evidence>
<dbReference type="InterPro" id="IPR010934">
    <property type="entry name" value="NADH_DH_su5_C"/>
</dbReference>
<evidence type="ECO:0000256" key="15">
    <source>
        <dbReference type="ARBA" id="ARBA00023136"/>
    </source>
</evidence>
<keyword evidence="5 17" id="KW-0813">Transport</keyword>
<evidence type="ECO:0000259" key="20">
    <source>
        <dbReference type="Pfam" id="PF06455"/>
    </source>
</evidence>
<keyword evidence="7 17" id="KW-0812">Transmembrane</keyword>
<comment type="similarity">
    <text evidence="17">Belongs to the complex I subunit 5 family.</text>
</comment>
<keyword evidence="14 17" id="KW-0496">Mitochondrion</keyword>
<feature type="transmembrane region" description="Helical" evidence="17">
    <location>
        <begin position="423"/>
        <end position="446"/>
    </location>
</feature>
<gene>
    <name evidence="21" type="primary">nad5</name>
</gene>
<dbReference type="InterPro" id="IPR001516">
    <property type="entry name" value="Proton_antipo_N"/>
</dbReference>
<dbReference type="Pfam" id="PF06455">
    <property type="entry name" value="NADH5_C"/>
    <property type="match status" value="1"/>
</dbReference>
<keyword evidence="12 17" id="KW-0520">NAD</keyword>
<feature type="transmembrane region" description="Helical" evidence="17">
    <location>
        <begin position="271"/>
        <end position="292"/>
    </location>
</feature>
<evidence type="ECO:0000256" key="11">
    <source>
        <dbReference type="ARBA" id="ARBA00022989"/>
    </source>
</evidence>
<dbReference type="GO" id="GO:0005743">
    <property type="term" value="C:mitochondrial inner membrane"/>
    <property type="evidence" value="ECO:0007669"/>
    <property type="project" value="UniProtKB-SubCell"/>
</dbReference>
<evidence type="ECO:0000256" key="14">
    <source>
        <dbReference type="ARBA" id="ARBA00023128"/>
    </source>
</evidence>
<keyword evidence="8" id="KW-0999">Mitochondrion inner membrane</keyword>
<comment type="catalytic activity">
    <reaction evidence="16 17">
        <text>a ubiquinone + NADH + 5 H(+)(in) = a ubiquinol + NAD(+) + 4 H(+)(out)</text>
        <dbReference type="Rhea" id="RHEA:29091"/>
        <dbReference type="Rhea" id="RHEA-COMP:9565"/>
        <dbReference type="Rhea" id="RHEA-COMP:9566"/>
        <dbReference type="ChEBI" id="CHEBI:15378"/>
        <dbReference type="ChEBI" id="CHEBI:16389"/>
        <dbReference type="ChEBI" id="CHEBI:17976"/>
        <dbReference type="ChEBI" id="CHEBI:57540"/>
        <dbReference type="ChEBI" id="CHEBI:57945"/>
        <dbReference type="EC" id="7.1.1.2"/>
    </reaction>
</comment>
<feature type="transmembrane region" description="Helical" evidence="17">
    <location>
        <begin position="152"/>
        <end position="169"/>
    </location>
</feature>
<keyword evidence="9" id="KW-1278">Translocase</keyword>
<keyword evidence="10" id="KW-0249">Electron transport</keyword>
<evidence type="ECO:0000256" key="17">
    <source>
        <dbReference type="RuleBase" id="RU003404"/>
    </source>
</evidence>
<feature type="transmembrane region" description="Helical" evidence="17">
    <location>
        <begin position="394"/>
        <end position="417"/>
    </location>
</feature>
<feature type="transmembrane region" description="Helical" evidence="17">
    <location>
        <begin position="126"/>
        <end position="146"/>
    </location>
</feature>
<comment type="function">
    <text evidence="17">Core subunit of the mitochondrial membrane respiratory chain NADH dehydrogenase (Complex I) which catalyzes electron transfer from NADH through the respiratory chain, using ubiquinone as an electron acceptor. Essential for the catalytic activity and assembly of complex I.</text>
</comment>
<dbReference type="GO" id="GO:0008137">
    <property type="term" value="F:NADH dehydrogenase (ubiquinone) activity"/>
    <property type="evidence" value="ECO:0007669"/>
    <property type="project" value="UniProtKB-EC"/>
</dbReference>
<comment type="function">
    <text evidence="1">Core subunit of the mitochondrial membrane respiratory chain NADH dehydrogenase (Complex I) that is believed to belong to the minimal assembly required for catalysis. Complex I functions in the transfer of electrons from NADH to the respiratory chain. The immediate electron acceptor for the enzyme is believed to be ubiquinone.</text>
</comment>
<dbReference type="GO" id="GO:0042773">
    <property type="term" value="P:ATP synthesis coupled electron transport"/>
    <property type="evidence" value="ECO:0007669"/>
    <property type="project" value="InterPro"/>
</dbReference>
<dbReference type="InterPro" id="IPR003945">
    <property type="entry name" value="NU5C-like"/>
</dbReference>
<dbReference type="InterPro" id="IPR001750">
    <property type="entry name" value="ND/Mrp_TM"/>
</dbReference>
<dbReference type="Pfam" id="PF00361">
    <property type="entry name" value="Proton_antipo_M"/>
    <property type="match status" value="1"/>
</dbReference>
<keyword evidence="13 17" id="KW-0830">Ubiquinone</keyword>
<feature type="transmembrane region" description="Helical" evidence="17">
    <location>
        <begin position="351"/>
        <end position="373"/>
    </location>
</feature>
<dbReference type="AlphaFoldDB" id="A0A3G1DH71"/>
<evidence type="ECO:0000259" key="18">
    <source>
        <dbReference type="Pfam" id="PF00361"/>
    </source>
</evidence>
<keyword evidence="6" id="KW-0679">Respiratory chain</keyword>
<evidence type="ECO:0000256" key="13">
    <source>
        <dbReference type="ARBA" id="ARBA00023075"/>
    </source>
</evidence>
<feature type="transmembrane region" description="Helical" evidence="17">
    <location>
        <begin position="304"/>
        <end position="331"/>
    </location>
</feature>
<feature type="transmembrane region" description="Helical" evidence="17">
    <location>
        <begin position="246"/>
        <end position="265"/>
    </location>
</feature>
<name>A0A3G1DH71_9COLE</name>
<evidence type="ECO:0000256" key="6">
    <source>
        <dbReference type="ARBA" id="ARBA00022660"/>
    </source>
</evidence>
<evidence type="ECO:0000256" key="8">
    <source>
        <dbReference type="ARBA" id="ARBA00022792"/>
    </source>
</evidence>
<comment type="subcellular location">
    <subcellularLocation>
        <location evidence="2">Mitochondrion inner membrane</location>
        <topology evidence="2">Multi-pass membrane protein</topology>
    </subcellularLocation>
</comment>
<feature type="domain" description="NADH-Ubiquinone oxidoreductase (complex I) chain 5 N-terminal" evidence="19">
    <location>
        <begin position="16"/>
        <end position="64"/>
    </location>
</feature>
<evidence type="ECO:0000313" key="21">
    <source>
        <dbReference type="EMBL" id="AMR97523.1"/>
    </source>
</evidence>
<feature type="domain" description="NADH:quinone oxidoreductase/Mrp antiporter transmembrane" evidence="18">
    <location>
        <begin position="81"/>
        <end position="357"/>
    </location>
</feature>